<keyword evidence="3" id="KW-1185">Reference proteome</keyword>
<keyword evidence="1" id="KW-0732">Signal</keyword>
<gene>
    <name evidence="2" type="ORF">KUTeg_001822</name>
</gene>
<reference evidence="2 3" key="1">
    <citation type="submission" date="2022-12" db="EMBL/GenBank/DDBJ databases">
        <title>Chromosome-level genome of Tegillarca granosa.</title>
        <authorList>
            <person name="Kim J."/>
        </authorList>
    </citation>
    <scope>NUCLEOTIDE SEQUENCE [LARGE SCALE GENOMIC DNA]</scope>
    <source>
        <strain evidence="2">Teg-2019</strain>
        <tissue evidence="2">Adductor muscle</tissue>
    </source>
</reference>
<protein>
    <submittedName>
        <fullName evidence="2">Uncharacterized protein</fullName>
    </submittedName>
</protein>
<name>A0ABQ9FWV6_TEGGR</name>
<proteinExistence type="predicted"/>
<feature type="signal peptide" evidence="1">
    <location>
        <begin position="1"/>
        <end position="28"/>
    </location>
</feature>
<sequence>MSLDFNYCSMIDLVKILLACCCALGVQGRLPEQIAPLAGNHGLHNQELTPRRIQRIQRMDPDVLIGKNPDEKTAVLFLGDMLCAYYTRTGDVTGMIRFCNTKAGKENTGGSKTKLSEKDLPQVKCDFCKTLAVEEKTVENSELPQFVTNEFHTLSSKLVSSVSSFALKKSSGRMLVLYIKDKNVDNMKEMY</sequence>
<evidence type="ECO:0000313" key="3">
    <source>
        <dbReference type="Proteomes" id="UP001217089"/>
    </source>
</evidence>
<dbReference type="EMBL" id="JARBDR010000141">
    <property type="protein sequence ID" value="KAJ8320235.1"/>
    <property type="molecule type" value="Genomic_DNA"/>
</dbReference>
<organism evidence="2 3">
    <name type="scientific">Tegillarca granosa</name>
    <name type="common">Malaysian cockle</name>
    <name type="synonym">Anadara granosa</name>
    <dbReference type="NCBI Taxonomy" id="220873"/>
    <lineage>
        <taxon>Eukaryota</taxon>
        <taxon>Metazoa</taxon>
        <taxon>Spiralia</taxon>
        <taxon>Lophotrochozoa</taxon>
        <taxon>Mollusca</taxon>
        <taxon>Bivalvia</taxon>
        <taxon>Autobranchia</taxon>
        <taxon>Pteriomorphia</taxon>
        <taxon>Arcoida</taxon>
        <taxon>Arcoidea</taxon>
        <taxon>Arcidae</taxon>
        <taxon>Tegillarca</taxon>
    </lineage>
</organism>
<feature type="chain" id="PRO_5047522848" evidence="1">
    <location>
        <begin position="29"/>
        <end position="191"/>
    </location>
</feature>
<accession>A0ABQ9FWV6</accession>
<evidence type="ECO:0000313" key="2">
    <source>
        <dbReference type="EMBL" id="KAJ8320235.1"/>
    </source>
</evidence>
<dbReference type="Proteomes" id="UP001217089">
    <property type="component" value="Unassembled WGS sequence"/>
</dbReference>
<comment type="caution">
    <text evidence="2">The sequence shown here is derived from an EMBL/GenBank/DDBJ whole genome shotgun (WGS) entry which is preliminary data.</text>
</comment>
<evidence type="ECO:0000256" key="1">
    <source>
        <dbReference type="SAM" id="SignalP"/>
    </source>
</evidence>